<evidence type="ECO:0000313" key="3">
    <source>
        <dbReference type="EMBL" id="RKP14488.1"/>
    </source>
</evidence>
<accession>A0A4P9Y609</accession>
<protein>
    <recommendedName>
        <fullName evidence="2">RWD domain-containing protein</fullName>
    </recommendedName>
</protein>
<evidence type="ECO:0000259" key="2">
    <source>
        <dbReference type="PROSITE" id="PS50908"/>
    </source>
</evidence>
<feature type="compositionally biased region" description="Polar residues" evidence="1">
    <location>
        <begin position="263"/>
        <end position="284"/>
    </location>
</feature>
<dbReference type="AlphaFoldDB" id="A0A4P9Y609"/>
<dbReference type="SUPFAM" id="SSF54495">
    <property type="entry name" value="UBC-like"/>
    <property type="match status" value="1"/>
</dbReference>
<dbReference type="OrthoDB" id="277175at2759"/>
<feature type="non-terminal residue" evidence="3">
    <location>
        <position position="444"/>
    </location>
</feature>
<dbReference type="GO" id="GO:0010468">
    <property type="term" value="P:regulation of gene expression"/>
    <property type="evidence" value="ECO:0007669"/>
    <property type="project" value="UniProtKB-ARBA"/>
</dbReference>
<feature type="compositionally biased region" description="Polar residues" evidence="1">
    <location>
        <begin position="355"/>
        <end position="369"/>
    </location>
</feature>
<dbReference type="Proteomes" id="UP000267251">
    <property type="component" value="Unassembled WGS sequence"/>
</dbReference>
<sequence length="444" mass="49700">MPFQPSTSTEDNEELQANELEALQAIYMEDFQWVRAKSAWNISKKLPEFTIHLRPTRLASDSKNGDDPTQPTLSLYLCVKLFKRYPHVPPDLAIKQVQGLSSTDIDALERRIRNRAQEMVGVEMIFEVATTLTEALDNLYERIGAEAELRQRSFHEQMTLRQKERRKEEEERVKREVRDRYHGYGEEEFSQEGREVHDDLHKLDQRPFGGYPGLSEVDDDDDDEDGRGERDEGGEGQLAERIQEELERMQQRIREERLRKHPSSTFNRDIDGPSSSLKGSSTALQGGVIPRIIKSSILDPGPHSSSISSVSHSSSSSGSTSVPSSSSSSSSASSASSMSPYPAPSTPQGRWTDMVSRQTNLFSSSSSTPRAREIELGTVLFDREGRTFKSVRVPLGDGEWEMDSPTHLPPPLVSYPAVPVHEDHMTPSVSSKPIHPPTPGLIST</sequence>
<dbReference type="GO" id="GO:0051246">
    <property type="term" value="P:regulation of protein metabolic process"/>
    <property type="evidence" value="ECO:0007669"/>
    <property type="project" value="UniProtKB-ARBA"/>
</dbReference>
<dbReference type="Pfam" id="PF05773">
    <property type="entry name" value="RWD"/>
    <property type="match status" value="1"/>
</dbReference>
<dbReference type="Gene3D" id="3.10.110.10">
    <property type="entry name" value="Ubiquitin Conjugating Enzyme"/>
    <property type="match status" value="1"/>
</dbReference>
<dbReference type="GO" id="GO:0033554">
    <property type="term" value="P:cellular response to stress"/>
    <property type="evidence" value="ECO:0007669"/>
    <property type="project" value="UniProtKB-ARBA"/>
</dbReference>
<feature type="domain" description="RWD" evidence="2">
    <location>
        <begin position="18"/>
        <end position="139"/>
    </location>
</feature>
<feature type="compositionally biased region" description="Basic and acidic residues" evidence="1">
    <location>
        <begin position="241"/>
        <end position="258"/>
    </location>
</feature>
<proteinExistence type="predicted"/>
<feature type="compositionally biased region" description="Low complexity" evidence="1">
    <location>
        <begin position="300"/>
        <end position="340"/>
    </location>
</feature>
<dbReference type="PANTHER" id="PTHR12292">
    <property type="entry name" value="RWD DOMAIN-CONTAINING PROTEIN"/>
    <property type="match status" value="1"/>
</dbReference>
<organism evidence="3 4">
    <name type="scientific">Piptocephalis cylindrospora</name>
    <dbReference type="NCBI Taxonomy" id="1907219"/>
    <lineage>
        <taxon>Eukaryota</taxon>
        <taxon>Fungi</taxon>
        <taxon>Fungi incertae sedis</taxon>
        <taxon>Zoopagomycota</taxon>
        <taxon>Zoopagomycotina</taxon>
        <taxon>Zoopagomycetes</taxon>
        <taxon>Zoopagales</taxon>
        <taxon>Piptocephalidaceae</taxon>
        <taxon>Piptocephalis</taxon>
    </lineage>
</organism>
<keyword evidence="4" id="KW-1185">Reference proteome</keyword>
<dbReference type="SMART" id="SM00591">
    <property type="entry name" value="RWD"/>
    <property type="match status" value="1"/>
</dbReference>
<dbReference type="GO" id="GO:0009893">
    <property type="term" value="P:positive regulation of metabolic process"/>
    <property type="evidence" value="ECO:0007669"/>
    <property type="project" value="UniProtKB-ARBA"/>
</dbReference>
<gene>
    <name evidence="3" type="ORF">BJ684DRAFT_15197</name>
</gene>
<evidence type="ECO:0000313" key="4">
    <source>
        <dbReference type="Proteomes" id="UP000267251"/>
    </source>
</evidence>
<dbReference type="PROSITE" id="PS50908">
    <property type="entry name" value="RWD"/>
    <property type="match status" value="1"/>
</dbReference>
<reference evidence="4" key="1">
    <citation type="journal article" date="2018" name="Nat. Microbiol.">
        <title>Leveraging single-cell genomics to expand the fungal tree of life.</title>
        <authorList>
            <person name="Ahrendt S.R."/>
            <person name="Quandt C.A."/>
            <person name="Ciobanu D."/>
            <person name="Clum A."/>
            <person name="Salamov A."/>
            <person name="Andreopoulos B."/>
            <person name="Cheng J.F."/>
            <person name="Woyke T."/>
            <person name="Pelin A."/>
            <person name="Henrissat B."/>
            <person name="Reynolds N.K."/>
            <person name="Benny G.L."/>
            <person name="Smith M.E."/>
            <person name="James T.Y."/>
            <person name="Grigoriev I.V."/>
        </authorList>
    </citation>
    <scope>NUCLEOTIDE SEQUENCE [LARGE SCALE GENOMIC DNA]</scope>
</reference>
<dbReference type="InterPro" id="IPR006575">
    <property type="entry name" value="RWD_dom"/>
</dbReference>
<dbReference type="FunFam" id="3.10.110.10:FF:000050">
    <property type="entry name" value="eIF-2-alpha kinase GCN2"/>
    <property type="match status" value="1"/>
</dbReference>
<dbReference type="InterPro" id="IPR040213">
    <property type="entry name" value="GIR2-like"/>
</dbReference>
<dbReference type="EMBL" id="KZ987828">
    <property type="protein sequence ID" value="RKP14488.1"/>
    <property type="molecule type" value="Genomic_DNA"/>
</dbReference>
<feature type="compositionally biased region" description="Acidic residues" evidence="1">
    <location>
        <begin position="216"/>
        <end position="226"/>
    </location>
</feature>
<dbReference type="CDD" id="cd23823">
    <property type="entry name" value="RWD_GCN2"/>
    <property type="match status" value="1"/>
</dbReference>
<name>A0A4P9Y609_9FUNG</name>
<feature type="region of interest" description="Disordered" evidence="1">
    <location>
        <begin position="203"/>
        <end position="369"/>
    </location>
</feature>
<dbReference type="InterPro" id="IPR016135">
    <property type="entry name" value="UBQ-conjugating_enzyme/RWD"/>
</dbReference>
<evidence type="ECO:0000256" key="1">
    <source>
        <dbReference type="SAM" id="MobiDB-lite"/>
    </source>
</evidence>
<feature type="compositionally biased region" description="Pro residues" evidence="1">
    <location>
        <begin position="434"/>
        <end position="444"/>
    </location>
</feature>
<feature type="compositionally biased region" description="Basic and acidic residues" evidence="1">
    <location>
        <begin position="161"/>
        <end position="176"/>
    </location>
</feature>
<feature type="region of interest" description="Disordered" evidence="1">
    <location>
        <begin position="157"/>
        <end position="176"/>
    </location>
</feature>
<feature type="region of interest" description="Disordered" evidence="1">
    <location>
        <begin position="423"/>
        <end position="444"/>
    </location>
</feature>